<reference evidence="1" key="1">
    <citation type="submission" date="2019-08" db="EMBL/GenBank/DDBJ databases">
        <authorList>
            <person name="Kucharzyk K."/>
            <person name="Murdoch R.W."/>
            <person name="Higgins S."/>
            <person name="Loffler F."/>
        </authorList>
    </citation>
    <scope>NUCLEOTIDE SEQUENCE</scope>
</reference>
<organism evidence="1">
    <name type="scientific">bioreactor metagenome</name>
    <dbReference type="NCBI Taxonomy" id="1076179"/>
    <lineage>
        <taxon>unclassified sequences</taxon>
        <taxon>metagenomes</taxon>
        <taxon>ecological metagenomes</taxon>
    </lineage>
</organism>
<sequence>MGEIVEVNNKKVYKDILRIATRNMKFNNLILIDDEK</sequence>
<protein>
    <submittedName>
        <fullName evidence="1">Uncharacterized protein</fullName>
    </submittedName>
</protein>
<dbReference type="AlphaFoldDB" id="A0A645FK69"/>
<dbReference type="EMBL" id="VSSQ01061453">
    <property type="protein sequence ID" value="MPN14785.1"/>
    <property type="molecule type" value="Genomic_DNA"/>
</dbReference>
<accession>A0A645FK69</accession>
<gene>
    <name evidence="1" type="ORF">SDC9_162114</name>
</gene>
<evidence type="ECO:0000313" key="1">
    <source>
        <dbReference type="EMBL" id="MPN14785.1"/>
    </source>
</evidence>
<proteinExistence type="predicted"/>
<name>A0A645FK69_9ZZZZ</name>
<comment type="caution">
    <text evidence="1">The sequence shown here is derived from an EMBL/GenBank/DDBJ whole genome shotgun (WGS) entry which is preliminary data.</text>
</comment>